<proteinExistence type="predicted"/>
<dbReference type="GO" id="GO:0016787">
    <property type="term" value="F:hydrolase activity"/>
    <property type="evidence" value="ECO:0007669"/>
    <property type="project" value="InterPro"/>
</dbReference>
<evidence type="ECO:0000313" key="2">
    <source>
        <dbReference type="EMBL" id="RIH65445.1"/>
    </source>
</evidence>
<gene>
    <name evidence="2" type="ORF">D1164_09995</name>
</gene>
<dbReference type="RefSeq" id="WP_119349826.1">
    <property type="nucleotide sequence ID" value="NZ_QWET01000006.1"/>
</dbReference>
<dbReference type="AlphaFoldDB" id="A0A399D0A6"/>
<dbReference type="InterPro" id="IPR010496">
    <property type="entry name" value="AL/BT2_dom"/>
</dbReference>
<feature type="domain" description="3-keto-alpha-glucoside-1,2-lyase/3-keto-2-hydroxy-glucal hydratase" evidence="1">
    <location>
        <begin position="25"/>
        <end position="212"/>
    </location>
</feature>
<dbReference type="EMBL" id="QWET01000006">
    <property type="protein sequence ID" value="RIH65445.1"/>
    <property type="molecule type" value="Genomic_DNA"/>
</dbReference>
<evidence type="ECO:0000313" key="3">
    <source>
        <dbReference type="Proteomes" id="UP000266441"/>
    </source>
</evidence>
<evidence type="ECO:0000259" key="1">
    <source>
        <dbReference type="Pfam" id="PF06439"/>
    </source>
</evidence>
<organism evidence="2 3">
    <name type="scientific">Mariniphaga sediminis</name>
    <dbReference type="NCBI Taxonomy" id="1628158"/>
    <lineage>
        <taxon>Bacteria</taxon>
        <taxon>Pseudomonadati</taxon>
        <taxon>Bacteroidota</taxon>
        <taxon>Bacteroidia</taxon>
        <taxon>Marinilabiliales</taxon>
        <taxon>Prolixibacteraceae</taxon>
        <taxon>Mariniphaga</taxon>
    </lineage>
</organism>
<dbReference type="OrthoDB" id="9806233at2"/>
<sequence>MVSKHILLSIVLLCSIVIPGCNEDGWEYLFNGKNLEGWKQLGGVAKFEVINGEIVGTTVLNTPNTFLTTEKLYSDFILEVEFILSVRMNSGIQFRSESYPEYNNGVVHGYQCEVDPSERSWSGGIFDESRRSWLYPVDLNPDAKSAFKIGEWNKFRIECIGSSMRTWLNGIPVAHLIDDMTPEGFIALQVHSIRDNKEHLGRQIKWRNIRIKTKNLVPSPPDNIYIVNLIPNDLNPSEVFQGYKLLFDGETTDGWESFCKDSIYLDRWVAEDGVLSYHPEFGSKKNNIATVENYNAFDLKFDFNLSAQSESGIIYRMGKVDLSKGLEYQLFDDLSYSDEQISIDNGHACASLFGLIPAKYYPWMNKKPGTWNQGRIILSADDKVQHWLNGRKVVEYDLKDGIVQDLVTGAKPSIIKDFMIAKESPVILQASEGVVAFRSIKIRRL</sequence>
<name>A0A399D0A6_9BACT</name>
<feature type="domain" description="3-keto-alpha-glucoside-1,2-lyase/3-keto-2-hydroxy-glucal hydratase" evidence="1">
    <location>
        <begin position="242"/>
        <end position="443"/>
    </location>
</feature>
<reference evidence="2 3" key="1">
    <citation type="journal article" date="2015" name="Int. J. Syst. Evol. Microbiol.">
        <title>Mariniphaga sediminis sp. nov., isolated from coastal sediment.</title>
        <authorList>
            <person name="Wang F.Q."/>
            <person name="Shen Q.Y."/>
            <person name="Chen G.J."/>
            <person name="Du Z.J."/>
        </authorList>
    </citation>
    <scope>NUCLEOTIDE SEQUENCE [LARGE SCALE GENOMIC DNA]</scope>
    <source>
        <strain evidence="2 3">SY21</strain>
    </source>
</reference>
<accession>A0A399D0A6</accession>
<comment type="caution">
    <text evidence="2">The sequence shown here is derived from an EMBL/GenBank/DDBJ whole genome shotgun (WGS) entry which is preliminary data.</text>
</comment>
<keyword evidence="3" id="KW-1185">Reference proteome</keyword>
<dbReference type="Proteomes" id="UP000266441">
    <property type="component" value="Unassembled WGS sequence"/>
</dbReference>
<protein>
    <submittedName>
        <fullName evidence="2">DUF1080 domain-containing protein</fullName>
    </submittedName>
</protein>
<dbReference type="Pfam" id="PF06439">
    <property type="entry name" value="3keto-disac_hyd"/>
    <property type="match status" value="2"/>
</dbReference>
<dbReference type="Gene3D" id="2.60.120.560">
    <property type="entry name" value="Exo-inulinase, domain 1"/>
    <property type="match status" value="2"/>
</dbReference>